<dbReference type="SUPFAM" id="SSF53756">
    <property type="entry name" value="UDP-Glycosyltransferase/glycogen phosphorylase"/>
    <property type="match status" value="1"/>
</dbReference>
<dbReference type="Pfam" id="PF00534">
    <property type="entry name" value="Glycos_transf_1"/>
    <property type="match status" value="1"/>
</dbReference>
<accession>A0ABT2G1N2</accession>
<protein>
    <submittedName>
        <fullName evidence="3">Glycosyltransferase family 4 protein</fullName>
    </submittedName>
</protein>
<evidence type="ECO:0000313" key="3">
    <source>
        <dbReference type="EMBL" id="MCS5488982.1"/>
    </source>
</evidence>
<evidence type="ECO:0000313" key="4">
    <source>
        <dbReference type="Proteomes" id="UP001206788"/>
    </source>
</evidence>
<organism evidence="3 4">
    <name type="scientific">Algoriphagus limi</name>
    <dbReference type="NCBI Taxonomy" id="2975273"/>
    <lineage>
        <taxon>Bacteria</taxon>
        <taxon>Pseudomonadati</taxon>
        <taxon>Bacteroidota</taxon>
        <taxon>Cytophagia</taxon>
        <taxon>Cytophagales</taxon>
        <taxon>Cyclobacteriaceae</taxon>
        <taxon>Algoriphagus</taxon>
    </lineage>
</organism>
<feature type="domain" description="Glycosyltransferase subfamily 4-like N-terminal" evidence="2">
    <location>
        <begin position="18"/>
        <end position="177"/>
    </location>
</feature>
<proteinExistence type="predicted"/>
<dbReference type="CDD" id="cd03801">
    <property type="entry name" value="GT4_PimA-like"/>
    <property type="match status" value="1"/>
</dbReference>
<keyword evidence="4" id="KW-1185">Reference proteome</keyword>
<dbReference type="Pfam" id="PF13439">
    <property type="entry name" value="Glyco_transf_4"/>
    <property type="match status" value="1"/>
</dbReference>
<dbReference type="InterPro" id="IPR028098">
    <property type="entry name" value="Glyco_trans_4-like_N"/>
</dbReference>
<name>A0ABT2G1N2_9BACT</name>
<comment type="caution">
    <text evidence="3">The sequence shown here is derived from an EMBL/GenBank/DDBJ whole genome shotgun (WGS) entry which is preliminary data.</text>
</comment>
<dbReference type="RefSeq" id="WP_259412659.1">
    <property type="nucleotide sequence ID" value="NZ_JANWGH010000001.1"/>
</dbReference>
<dbReference type="InterPro" id="IPR001296">
    <property type="entry name" value="Glyco_trans_1"/>
</dbReference>
<evidence type="ECO:0000259" key="2">
    <source>
        <dbReference type="Pfam" id="PF13439"/>
    </source>
</evidence>
<dbReference type="EMBL" id="JANWGH010000001">
    <property type="protein sequence ID" value="MCS5488982.1"/>
    <property type="molecule type" value="Genomic_DNA"/>
</dbReference>
<dbReference type="Proteomes" id="UP001206788">
    <property type="component" value="Unassembled WGS sequence"/>
</dbReference>
<dbReference type="PANTHER" id="PTHR12526">
    <property type="entry name" value="GLYCOSYLTRANSFERASE"/>
    <property type="match status" value="1"/>
</dbReference>
<reference evidence="3 4" key="1">
    <citation type="submission" date="2022-08" db="EMBL/GenBank/DDBJ databases">
        <title>Algoriphagus sp. CAU 1643 isolated from mud.</title>
        <authorList>
            <person name="Kim W."/>
        </authorList>
    </citation>
    <scope>NUCLEOTIDE SEQUENCE [LARGE SCALE GENOMIC DNA]</scope>
    <source>
        <strain evidence="3 4">CAU 1643</strain>
    </source>
</reference>
<evidence type="ECO:0000259" key="1">
    <source>
        <dbReference type="Pfam" id="PF00534"/>
    </source>
</evidence>
<sequence length="380" mass="43224">MHICFLSQEFPRKGAIHGGIGSFLLTFSKSLVDKGHQVTVVGVSGNKFEDFIQEGVRVVNFPGSKARLIGWWRNFKKIDQFLDKLNLDSPIDIIEGSELTLAFLKRKKGIKYIIRLHGGHHFFAEGENRKIDNWKAYQEHKSFSKSDGFIAVSEYVKNHTAKYLSYHGKPVEIINYPVGLTKFYPADNELAIPFRLVFAGTVCEKKGIRQLIQALPIIAEEFPEIHLEVYGRDWLFPNGTSYIQFLKDTMPKEALDRVRFHGPVSHDDLPGYYEQAEICIFPSHMETQGLVAPEAMSMMKPVIFSKTGPGPETIVHGVDGWLCDPKSPEDIANTVLEAFHCRDKFLKIGKAARTKVFSKFDPEIITEKNLKFYQKILQIS</sequence>
<gene>
    <name evidence="3" type="ORF">NY014_00990</name>
</gene>
<feature type="domain" description="Glycosyl transferase family 1" evidence="1">
    <location>
        <begin position="195"/>
        <end position="354"/>
    </location>
</feature>
<dbReference type="PANTHER" id="PTHR12526:SF638">
    <property type="entry name" value="SPORE COAT PROTEIN SA"/>
    <property type="match status" value="1"/>
</dbReference>
<dbReference type="Gene3D" id="3.40.50.2000">
    <property type="entry name" value="Glycogen Phosphorylase B"/>
    <property type="match status" value="2"/>
</dbReference>